<proteinExistence type="predicted"/>
<evidence type="ECO:0000313" key="3">
    <source>
        <dbReference type="Proteomes" id="UP001368654"/>
    </source>
</evidence>
<protein>
    <submittedName>
        <fullName evidence="2">Uncharacterized protein</fullName>
    </submittedName>
</protein>
<dbReference type="EMBL" id="JBBDGL010000001">
    <property type="protein sequence ID" value="MEJ1154444.1"/>
    <property type="molecule type" value="Genomic_DNA"/>
</dbReference>
<organism evidence="2 3">
    <name type="scientific">Microbacterium marmarense</name>
    <dbReference type="NCBI Taxonomy" id="3122051"/>
    <lineage>
        <taxon>Bacteria</taxon>
        <taxon>Bacillati</taxon>
        <taxon>Actinomycetota</taxon>
        <taxon>Actinomycetes</taxon>
        <taxon>Micrococcales</taxon>
        <taxon>Microbacteriaceae</taxon>
        <taxon>Microbacterium</taxon>
    </lineage>
</organism>
<name>A0ABU8LSD4_9MICO</name>
<accession>A0ABU8LSD4</accession>
<evidence type="ECO:0000256" key="1">
    <source>
        <dbReference type="SAM" id="MobiDB-lite"/>
    </source>
</evidence>
<gene>
    <name evidence="2" type="ORF">WDU96_02385</name>
</gene>
<reference evidence="2 3" key="1">
    <citation type="submission" date="2024-02" db="EMBL/GenBank/DDBJ databases">
        <authorList>
            <person name="Saticioglu I.B."/>
        </authorList>
    </citation>
    <scope>NUCLEOTIDE SEQUENCE [LARGE SCALE GENOMIC DNA]</scope>
    <source>
        <strain evidence="2 3">Mu-86</strain>
    </source>
</reference>
<keyword evidence="3" id="KW-1185">Reference proteome</keyword>
<dbReference type="RefSeq" id="WP_337336881.1">
    <property type="nucleotide sequence ID" value="NZ_JBBDGL010000001.1"/>
</dbReference>
<feature type="region of interest" description="Disordered" evidence="1">
    <location>
        <begin position="37"/>
        <end position="63"/>
    </location>
</feature>
<sequence length="63" mass="6988">MLIQPLRELAQWVQSEITREDEIDQAVLVQKAVFADDPPAVPGHTLTASGRESPRPHAASRTR</sequence>
<evidence type="ECO:0000313" key="2">
    <source>
        <dbReference type="EMBL" id="MEJ1154444.1"/>
    </source>
</evidence>
<comment type="caution">
    <text evidence="2">The sequence shown here is derived from an EMBL/GenBank/DDBJ whole genome shotgun (WGS) entry which is preliminary data.</text>
</comment>
<dbReference type="Proteomes" id="UP001368654">
    <property type="component" value="Unassembled WGS sequence"/>
</dbReference>